<protein>
    <submittedName>
        <fullName evidence="1">23384_t:CDS:1</fullName>
    </submittedName>
</protein>
<dbReference type="AlphaFoldDB" id="A0A9N8W0D5"/>
<evidence type="ECO:0000313" key="1">
    <source>
        <dbReference type="EMBL" id="CAG8472754.1"/>
    </source>
</evidence>
<evidence type="ECO:0000313" key="2">
    <source>
        <dbReference type="Proteomes" id="UP000789405"/>
    </source>
</evidence>
<organism evidence="1 2">
    <name type="scientific">Dentiscutata erythropus</name>
    <dbReference type="NCBI Taxonomy" id="1348616"/>
    <lineage>
        <taxon>Eukaryota</taxon>
        <taxon>Fungi</taxon>
        <taxon>Fungi incertae sedis</taxon>
        <taxon>Mucoromycota</taxon>
        <taxon>Glomeromycotina</taxon>
        <taxon>Glomeromycetes</taxon>
        <taxon>Diversisporales</taxon>
        <taxon>Gigasporaceae</taxon>
        <taxon>Dentiscutata</taxon>
    </lineage>
</organism>
<proteinExistence type="predicted"/>
<sequence>MPAILLSLEDIERCFEMYERNLWGKFRATIWGVNMSTGQEGQQG</sequence>
<reference evidence="1" key="1">
    <citation type="submission" date="2021-06" db="EMBL/GenBank/DDBJ databases">
        <authorList>
            <person name="Kallberg Y."/>
            <person name="Tangrot J."/>
            <person name="Rosling A."/>
        </authorList>
    </citation>
    <scope>NUCLEOTIDE SEQUENCE</scope>
    <source>
        <strain evidence="1">MA453B</strain>
    </source>
</reference>
<comment type="caution">
    <text evidence="1">The sequence shown here is derived from an EMBL/GenBank/DDBJ whole genome shotgun (WGS) entry which is preliminary data.</text>
</comment>
<accession>A0A9N8W0D5</accession>
<dbReference type="EMBL" id="CAJVPY010000436">
    <property type="protein sequence ID" value="CAG8472754.1"/>
    <property type="molecule type" value="Genomic_DNA"/>
</dbReference>
<name>A0A9N8W0D5_9GLOM</name>
<dbReference type="Proteomes" id="UP000789405">
    <property type="component" value="Unassembled WGS sequence"/>
</dbReference>
<gene>
    <name evidence="1" type="ORF">DERYTH_LOCUS1539</name>
</gene>
<keyword evidence="2" id="KW-1185">Reference proteome</keyword>